<accession>A0A919WM14</accession>
<proteinExistence type="predicted"/>
<comment type="caution">
    <text evidence="1">The sequence shown here is derived from an EMBL/GenBank/DDBJ whole genome shotgun (WGS) entry which is preliminary data.</text>
</comment>
<dbReference type="Proteomes" id="UP000682111">
    <property type="component" value="Unassembled WGS sequence"/>
</dbReference>
<reference evidence="1" key="1">
    <citation type="submission" date="2021-03" db="EMBL/GenBank/DDBJ databases">
        <title>Antimicrobial resistance genes in bacteria isolated from Japanese honey, and their potential for conferring macrolide and lincosamide resistance in the American foulbrood pathogen Paenibacillus larvae.</title>
        <authorList>
            <person name="Okamoto M."/>
            <person name="Kumagai M."/>
            <person name="Kanamori H."/>
            <person name="Takamatsu D."/>
        </authorList>
    </citation>
    <scope>NUCLEOTIDE SEQUENCE</scope>
    <source>
        <strain evidence="1">J27TS8</strain>
    </source>
</reference>
<dbReference type="EMBL" id="BORC01000020">
    <property type="protein sequence ID" value="GIN64575.1"/>
    <property type="molecule type" value="Genomic_DNA"/>
</dbReference>
<dbReference type="AlphaFoldDB" id="A0A919WM14"/>
<keyword evidence="2" id="KW-1185">Reference proteome</keyword>
<protein>
    <submittedName>
        <fullName evidence="1">Uncharacterized protein</fullName>
    </submittedName>
</protein>
<evidence type="ECO:0000313" key="2">
    <source>
        <dbReference type="Proteomes" id="UP000682111"/>
    </source>
</evidence>
<evidence type="ECO:0000313" key="1">
    <source>
        <dbReference type="EMBL" id="GIN64575.1"/>
    </source>
</evidence>
<gene>
    <name evidence="1" type="ORF">J27TS8_45680</name>
</gene>
<organism evidence="1 2">
    <name type="scientific">Robertmurraya siralis</name>
    <dbReference type="NCBI Taxonomy" id="77777"/>
    <lineage>
        <taxon>Bacteria</taxon>
        <taxon>Bacillati</taxon>
        <taxon>Bacillota</taxon>
        <taxon>Bacilli</taxon>
        <taxon>Bacillales</taxon>
        <taxon>Bacillaceae</taxon>
        <taxon>Robertmurraya</taxon>
    </lineage>
</organism>
<name>A0A919WM14_9BACI</name>
<sequence length="45" mass="4509">MEAGALASVEASVGYYSGCIDILTRTSDRGGRQCQVGSLTGAVAS</sequence>